<evidence type="ECO:0000256" key="6">
    <source>
        <dbReference type="SAM" id="MobiDB-lite"/>
    </source>
</evidence>
<evidence type="ECO:0000256" key="4">
    <source>
        <dbReference type="HAMAP-Rule" id="MF_01368"/>
    </source>
</evidence>
<dbReference type="PANTHER" id="PTHR14413">
    <property type="entry name" value="RIBOSOMAL PROTEIN L17"/>
    <property type="match status" value="1"/>
</dbReference>
<dbReference type="AlphaFoldDB" id="A0AAE9ZHM6"/>
<reference evidence="7" key="1">
    <citation type="submission" date="2023-02" db="EMBL/GenBank/DDBJ databases">
        <title>Genome sequence of Hyphococcus flavus.</title>
        <authorList>
            <person name="Rong J.-C."/>
            <person name="Zhao Q."/>
            <person name="Yi M."/>
            <person name="Wu J.-Y."/>
        </authorList>
    </citation>
    <scope>NUCLEOTIDE SEQUENCE</scope>
    <source>
        <strain evidence="7">MCCC 1K03223</strain>
    </source>
</reference>
<dbReference type="PROSITE" id="PS01167">
    <property type="entry name" value="RIBOSOMAL_L17"/>
    <property type="match status" value="1"/>
</dbReference>
<dbReference type="Pfam" id="PF01196">
    <property type="entry name" value="Ribosomal_L17"/>
    <property type="match status" value="1"/>
</dbReference>
<dbReference type="NCBIfam" id="TIGR00059">
    <property type="entry name" value="L17"/>
    <property type="match status" value="1"/>
</dbReference>
<dbReference type="InterPro" id="IPR000456">
    <property type="entry name" value="Ribosomal_bL17"/>
</dbReference>
<dbReference type="Proteomes" id="UP001214043">
    <property type="component" value="Chromosome"/>
</dbReference>
<feature type="region of interest" description="Disordered" evidence="6">
    <location>
        <begin position="124"/>
        <end position="146"/>
    </location>
</feature>
<dbReference type="PANTHER" id="PTHR14413:SF16">
    <property type="entry name" value="LARGE RIBOSOMAL SUBUNIT PROTEIN BL17M"/>
    <property type="match status" value="1"/>
</dbReference>
<evidence type="ECO:0000313" key="8">
    <source>
        <dbReference type="Proteomes" id="UP001214043"/>
    </source>
</evidence>
<evidence type="ECO:0000256" key="5">
    <source>
        <dbReference type="RuleBase" id="RU000660"/>
    </source>
</evidence>
<accession>A0AAE9ZHM6</accession>
<dbReference type="GO" id="GO:0022625">
    <property type="term" value="C:cytosolic large ribosomal subunit"/>
    <property type="evidence" value="ECO:0007669"/>
    <property type="project" value="TreeGrafter"/>
</dbReference>
<dbReference type="FunFam" id="3.90.1030.10:FF:000001">
    <property type="entry name" value="50S ribosomal protein L17"/>
    <property type="match status" value="1"/>
</dbReference>
<dbReference type="SUPFAM" id="SSF64263">
    <property type="entry name" value="Prokaryotic ribosomal protein L17"/>
    <property type="match status" value="1"/>
</dbReference>
<dbReference type="GO" id="GO:0003735">
    <property type="term" value="F:structural constituent of ribosome"/>
    <property type="evidence" value="ECO:0007669"/>
    <property type="project" value="InterPro"/>
</dbReference>
<keyword evidence="8" id="KW-1185">Reference proteome</keyword>
<evidence type="ECO:0000256" key="3">
    <source>
        <dbReference type="ARBA" id="ARBA00023274"/>
    </source>
</evidence>
<evidence type="ECO:0000256" key="2">
    <source>
        <dbReference type="ARBA" id="ARBA00022980"/>
    </source>
</evidence>
<dbReference type="KEGG" id="hfl:PUV54_13715"/>
<evidence type="ECO:0000313" key="7">
    <source>
        <dbReference type="EMBL" id="WDI31011.1"/>
    </source>
</evidence>
<comment type="subunit">
    <text evidence="4">Part of the 50S ribosomal subunit. Contacts protein L32.</text>
</comment>
<dbReference type="RefSeq" id="WP_274492833.1">
    <property type="nucleotide sequence ID" value="NZ_CP118166.1"/>
</dbReference>
<dbReference type="Gene3D" id="3.90.1030.10">
    <property type="entry name" value="Ribosomal protein L17"/>
    <property type="match status" value="1"/>
</dbReference>
<dbReference type="InterPro" id="IPR047859">
    <property type="entry name" value="Ribosomal_bL17_CS"/>
</dbReference>
<dbReference type="HAMAP" id="MF_01368">
    <property type="entry name" value="Ribosomal_bL17"/>
    <property type="match status" value="1"/>
</dbReference>
<dbReference type="EMBL" id="CP118166">
    <property type="protein sequence ID" value="WDI31011.1"/>
    <property type="molecule type" value="Genomic_DNA"/>
</dbReference>
<evidence type="ECO:0000256" key="1">
    <source>
        <dbReference type="ARBA" id="ARBA00008777"/>
    </source>
</evidence>
<comment type="similarity">
    <text evidence="1 4 5">Belongs to the bacterial ribosomal protein bL17 family.</text>
</comment>
<gene>
    <name evidence="4 7" type="primary">rplQ</name>
    <name evidence="7" type="ORF">PUV54_13715</name>
</gene>
<proteinExistence type="inferred from homology"/>
<dbReference type="InterPro" id="IPR036373">
    <property type="entry name" value="Ribosomal_bL17_sf"/>
</dbReference>
<organism evidence="7 8">
    <name type="scientific">Hyphococcus flavus</name>
    <dbReference type="NCBI Taxonomy" id="1866326"/>
    <lineage>
        <taxon>Bacteria</taxon>
        <taxon>Pseudomonadati</taxon>
        <taxon>Pseudomonadota</taxon>
        <taxon>Alphaproteobacteria</taxon>
        <taxon>Parvularculales</taxon>
        <taxon>Parvularculaceae</taxon>
        <taxon>Hyphococcus</taxon>
    </lineage>
</organism>
<name>A0AAE9ZHM6_9PROT</name>
<keyword evidence="3 4" id="KW-0687">Ribonucleoprotein</keyword>
<keyword evidence="2 4" id="KW-0689">Ribosomal protein</keyword>
<protein>
    <recommendedName>
        <fullName evidence="4">Large ribosomal subunit protein bL17</fullName>
    </recommendedName>
</protein>
<sequence>MRHGMAHRKLNRTHEHRKAMFANMACALIKHEQITTTLPKAKELRPIVEKLVTKAKHASKDEGRSLHLRRQVISSIRDKDMAKKLFDTLGPRYEERDGGYIRIMKAGFRYGDNAPLAVIEFVDRDEDAKGQDSGPVMGVEDDDDDE</sequence>
<dbReference type="GO" id="GO:0006412">
    <property type="term" value="P:translation"/>
    <property type="evidence" value="ECO:0007669"/>
    <property type="project" value="UniProtKB-UniRule"/>
</dbReference>